<accession>A0A0B7C4X6</accession>
<dbReference type="EMBL" id="HACG01052820">
    <property type="protein sequence ID" value="CEK99691.1"/>
    <property type="molecule type" value="Transcribed_RNA"/>
</dbReference>
<reference evidence="1" key="1">
    <citation type="submission" date="2014-12" db="EMBL/GenBank/DDBJ databases">
        <title>Insight into the proteome of Arion vulgaris.</title>
        <authorList>
            <person name="Aradska J."/>
            <person name="Bulat T."/>
            <person name="Smidak R."/>
            <person name="Sarate P."/>
            <person name="Gangsoo J."/>
            <person name="Sialana F."/>
            <person name="Bilban M."/>
            <person name="Lubec G."/>
        </authorList>
    </citation>
    <scope>NUCLEOTIDE SEQUENCE</scope>
    <source>
        <tissue evidence="1">Skin</tissue>
    </source>
</reference>
<dbReference type="AlphaFoldDB" id="A0A0B7C4X6"/>
<feature type="non-terminal residue" evidence="1">
    <location>
        <position position="1"/>
    </location>
</feature>
<evidence type="ECO:0000313" key="1">
    <source>
        <dbReference type="EMBL" id="CEK99691.1"/>
    </source>
</evidence>
<feature type="non-terminal residue" evidence="1">
    <location>
        <position position="112"/>
    </location>
</feature>
<gene>
    <name evidence="1" type="primary">ORF221905</name>
</gene>
<proteinExistence type="predicted"/>
<name>A0A0B7C4X6_9EUPU</name>
<protein>
    <submittedName>
        <fullName evidence="1">Uncharacterized protein</fullName>
    </submittedName>
</protein>
<sequence length="112" mass="13115">PRYKKTFWFETFKECSTINCEDKNLEACLVISHLLDPPYPTNTLLVEMRKKQESLQHKTESMDAWRTNIFNSWISNINSNTNSQEGLDIMKKRQELLDAKKRYTTKAGLKAA</sequence>
<organism evidence="1">
    <name type="scientific">Arion vulgaris</name>
    <dbReference type="NCBI Taxonomy" id="1028688"/>
    <lineage>
        <taxon>Eukaryota</taxon>
        <taxon>Metazoa</taxon>
        <taxon>Spiralia</taxon>
        <taxon>Lophotrochozoa</taxon>
        <taxon>Mollusca</taxon>
        <taxon>Gastropoda</taxon>
        <taxon>Heterobranchia</taxon>
        <taxon>Euthyneura</taxon>
        <taxon>Panpulmonata</taxon>
        <taxon>Eupulmonata</taxon>
        <taxon>Stylommatophora</taxon>
        <taxon>Helicina</taxon>
        <taxon>Arionoidea</taxon>
        <taxon>Arionidae</taxon>
        <taxon>Arion</taxon>
    </lineage>
</organism>